<dbReference type="Proteomes" id="UP000007755">
    <property type="component" value="Unassembled WGS sequence"/>
</dbReference>
<protein>
    <submittedName>
        <fullName evidence="3">Uncharacterized protein</fullName>
    </submittedName>
</protein>
<organism evidence="4">
    <name type="scientific">Acromyrmex echinatior</name>
    <name type="common">Panamanian leafcutter ant</name>
    <name type="synonym">Acromyrmex octospinosus echinatior</name>
    <dbReference type="NCBI Taxonomy" id="103372"/>
    <lineage>
        <taxon>Eukaryota</taxon>
        <taxon>Metazoa</taxon>
        <taxon>Ecdysozoa</taxon>
        <taxon>Arthropoda</taxon>
        <taxon>Hexapoda</taxon>
        <taxon>Insecta</taxon>
        <taxon>Pterygota</taxon>
        <taxon>Neoptera</taxon>
        <taxon>Endopterygota</taxon>
        <taxon>Hymenoptera</taxon>
        <taxon>Apocrita</taxon>
        <taxon>Aculeata</taxon>
        <taxon>Formicoidea</taxon>
        <taxon>Formicidae</taxon>
        <taxon>Myrmicinae</taxon>
        <taxon>Acromyrmex</taxon>
    </lineage>
</organism>
<evidence type="ECO:0000313" key="3">
    <source>
        <dbReference type="EMBL" id="EGI70033.1"/>
    </source>
</evidence>
<evidence type="ECO:0000256" key="1">
    <source>
        <dbReference type="SAM" id="Coils"/>
    </source>
</evidence>
<feature type="compositionally biased region" description="Basic and acidic residues" evidence="2">
    <location>
        <begin position="160"/>
        <end position="181"/>
    </location>
</feature>
<feature type="compositionally biased region" description="Basic and acidic residues" evidence="2">
    <location>
        <begin position="134"/>
        <end position="147"/>
    </location>
</feature>
<keyword evidence="4" id="KW-1185">Reference proteome</keyword>
<keyword evidence="1" id="KW-0175">Coiled coil</keyword>
<feature type="compositionally biased region" description="Basic and acidic residues" evidence="2">
    <location>
        <begin position="98"/>
        <end position="114"/>
    </location>
</feature>
<evidence type="ECO:0000313" key="4">
    <source>
        <dbReference type="Proteomes" id="UP000007755"/>
    </source>
</evidence>
<gene>
    <name evidence="3" type="ORF">G5I_01186</name>
</gene>
<dbReference type="EMBL" id="GL887793">
    <property type="protein sequence ID" value="EGI70033.1"/>
    <property type="molecule type" value="Genomic_DNA"/>
</dbReference>
<evidence type="ECO:0000256" key="2">
    <source>
        <dbReference type="SAM" id="MobiDB-lite"/>
    </source>
</evidence>
<proteinExistence type="predicted"/>
<name>F4W6X9_ACREC</name>
<sequence>MSTPQGNSGLRPGHVFGRVRLTLADGAAAEFGTNLEMSDIKNKEIDNEMEEVKTSDLSMDDFFELFFLQKDFAGDLALGLGMIPVEETLSLRCRVEKNPAKGEAKASASKRLEETTSDLDSASISLTSFFKKSSQRDHPNFPDDERNKRKKDSASVVNPSDEKTSMTKRDSDEPLDKVSVETNDIRRKKGEKEHMITGLYVGHREAMRQANEEREKGLQLAREALIRSLDKEDLLKKAKIDLEKWKKETSSNLKGTYQKSLTTTTTIGCLEVFKDRVEKTREDTNSKEIRALRRELTTLRARMEAKFENEKRKASEASGAVERYLQELKVLRKERESMRSTLAHTSVFTSTTHWEVHRAPAMMENTTKGGI</sequence>
<dbReference type="AlphaFoldDB" id="F4W6X9"/>
<feature type="region of interest" description="Disordered" evidence="2">
    <location>
        <begin position="131"/>
        <end position="181"/>
    </location>
</feature>
<accession>F4W6X9</accession>
<feature type="region of interest" description="Disordered" evidence="2">
    <location>
        <begin position="98"/>
        <end position="117"/>
    </location>
</feature>
<dbReference type="InParanoid" id="F4W6X9"/>
<feature type="coiled-coil region" evidence="1">
    <location>
        <begin position="289"/>
        <end position="341"/>
    </location>
</feature>
<reference evidence="3" key="1">
    <citation type="submission" date="2011-02" db="EMBL/GenBank/DDBJ databases">
        <title>The genome of the leaf-cutting ant Acromyrmex echinatior suggests key adaptations to social evolution and fungus farming.</title>
        <authorList>
            <person name="Nygaard S."/>
            <person name="Zhang G."/>
        </authorList>
    </citation>
    <scope>NUCLEOTIDE SEQUENCE</scope>
</reference>